<dbReference type="EMBL" id="JAUUTY010000002">
    <property type="protein sequence ID" value="KAK1682541.1"/>
    <property type="molecule type" value="Genomic_DNA"/>
</dbReference>
<evidence type="ECO:0000313" key="3">
    <source>
        <dbReference type="EMBL" id="KAK1682541.1"/>
    </source>
</evidence>
<gene>
    <name evidence="3" type="ORF">QYE76_043389</name>
</gene>
<dbReference type="PANTHER" id="PTHR33116:SF87">
    <property type="entry name" value="OS01G0158850 PROTEIN"/>
    <property type="match status" value="1"/>
</dbReference>
<proteinExistence type="predicted"/>
<dbReference type="InterPro" id="IPR043502">
    <property type="entry name" value="DNA/RNA_pol_sf"/>
</dbReference>
<feature type="domain" description="Reverse transcriptase" evidence="2">
    <location>
        <begin position="520"/>
        <end position="799"/>
    </location>
</feature>
<reference evidence="3" key="1">
    <citation type="submission" date="2023-07" db="EMBL/GenBank/DDBJ databases">
        <title>A chromosome-level genome assembly of Lolium multiflorum.</title>
        <authorList>
            <person name="Chen Y."/>
            <person name="Copetti D."/>
            <person name="Kolliker R."/>
            <person name="Studer B."/>
        </authorList>
    </citation>
    <scope>NUCLEOTIDE SEQUENCE</scope>
    <source>
        <strain evidence="3">02402/16</strain>
        <tissue evidence="3">Leaf</tissue>
    </source>
</reference>
<protein>
    <recommendedName>
        <fullName evidence="2">Reverse transcriptase domain-containing protein</fullName>
    </recommendedName>
</protein>
<dbReference type="SUPFAM" id="SSF56219">
    <property type="entry name" value="DNase I-like"/>
    <property type="match status" value="1"/>
</dbReference>
<name>A0AAD8TJ17_LOLMU</name>
<dbReference type="CDD" id="cd01650">
    <property type="entry name" value="RT_nLTR_like"/>
    <property type="match status" value="1"/>
</dbReference>
<evidence type="ECO:0000313" key="4">
    <source>
        <dbReference type="Proteomes" id="UP001231189"/>
    </source>
</evidence>
<dbReference type="Gene3D" id="3.60.10.10">
    <property type="entry name" value="Endonuclease/exonuclease/phosphatase"/>
    <property type="match status" value="1"/>
</dbReference>
<dbReference type="PANTHER" id="PTHR33116">
    <property type="entry name" value="REVERSE TRANSCRIPTASE ZINC-BINDING DOMAIN-CONTAINING PROTEIN-RELATED-RELATED"/>
    <property type="match status" value="1"/>
</dbReference>
<organism evidence="3 4">
    <name type="scientific">Lolium multiflorum</name>
    <name type="common">Italian ryegrass</name>
    <name type="synonym">Lolium perenne subsp. multiflorum</name>
    <dbReference type="NCBI Taxonomy" id="4521"/>
    <lineage>
        <taxon>Eukaryota</taxon>
        <taxon>Viridiplantae</taxon>
        <taxon>Streptophyta</taxon>
        <taxon>Embryophyta</taxon>
        <taxon>Tracheophyta</taxon>
        <taxon>Spermatophyta</taxon>
        <taxon>Magnoliopsida</taxon>
        <taxon>Liliopsida</taxon>
        <taxon>Poales</taxon>
        <taxon>Poaceae</taxon>
        <taxon>BOP clade</taxon>
        <taxon>Pooideae</taxon>
        <taxon>Poodae</taxon>
        <taxon>Poeae</taxon>
        <taxon>Poeae Chloroplast Group 2 (Poeae type)</taxon>
        <taxon>Loliodinae</taxon>
        <taxon>Loliinae</taxon>
        <taxon>Lolium</taxon>
    </lineage>
</organism>
<evidence type="ECO:0000256" key="1">
    <source>
        <dbReference type="SAM" id="MobiDB-lite"/>
    </source>
</evidence>
<accession>A0AAD8TJ17</accession>
<dbReference type="Proteomes" id="UP001231189">
    <property type="component" value="Unassembled WGS sequence"/>
</dbReference>
<feature type="compositionally biased region" description="Low complexity" evidence="1">
    <location>
        <begin position="65"/>
        <end position="84"/>
    </location>
</feature>
<dbReference type="SUPFAM" id="SSF56672">
    <property type="entry name" value="DNA/RNA polymerases"/>
    <property type="match status" value="1"/>
</dbReference>
<dbReference type="PROSITE" id="PS50878">
    <property type="entry name" value="RT_POL"/>
    <property type="match status" value="1"/>
</dbReference>
<feature type="region of interest" description="Disordered" evidence="1">
    <location>
        <begin position="1"/>
        <end position="133"/>
    </location>
</feature>
<evidence type="ECO:0000259" key="2">
    <source>
        <dbReference type="PROSITE" id="PS50878"/>
    </source>
</evidence>
<dbReference type="AlphaFoldDB" id="A0AAD8TJ17"/>
<sequence>MGGRDEIVGGRRVAGHGNTPHAARRRPQPLLEYGSNFPPETSSASVGLDVFPPQSPRSPGLVCYTRSPGSTPTSPLGPATPGPTVLEPASVFPDTPVAGAKARAPWRQRQSTQPSHHSARLARSRTGAEAMEPTVAEQAERRAAARKLDSGSRFSVLATASLDHLGQVASDCGVIFRGERGPRAEQLAAIQAKEVYDGVLAASRAQLERDRVTVATLTDPVQLAPGGFEAPGRKQQLKEYMRRENVDIVGLQETIKESFLLHELEGLSRHKFAWHWRPASGHSGGILLGVKEDTFEVEDMEHGEFFVRRLPGSGLIIPLSYCARGALPPRLNRFHFENFWLNQPGFVEAVGYKWERAAESPPRVFNAVDVWHHCTKLARQFMRGWGANLGAEVRQKKDLLLCQIQELDRAANEEGLAAEEWLQRYALEHSLMEIYRGEEVFWRQRSRQNWLLQGDANTAYFHAIANGRRRKCSIPCLWDVRSALEGMKASSAPGPDGLPVIFFQKFWTKLQETIMPMFQEFYVGPLDMGRLNYSVITWIPKLVGATDIRQFRPITVINVIQRLFSKVCSVRLAPVMERITHQYQFAFLKGRLIHDGILALHEIVHEVRSRHQRGVFLKLDFQKAYYRLDWSFLRQVLQRRGVDDRMIGWIMQTVMTGSTAININGEVGPYFRPACGVRQGDPLSPILFNAAVDSLAEILERARILGHITGVVGHLIPSGGVTHLQYADDTMIMFEGSDLDIQNTKFLLLCFEAMSGLKINFDKSEVVVLGYPPETQQRIADNLNCRLATFPVNYLGVPVRDSRILIRDLAPLVGRVRAKAEPWCGRFTSKGSKTVLIDSCLSSLPMYIMGLYILPEGVHAAFDKELSRFFWQDRTGRQKYHMVKWADVCAPKDLGGIGIISSRHMNVALMLKWVWRILSDDGGPVA</sequence>
<keyword evidence="4" id="KW-1185">Reference proteome</keyword>
<dbReference type="InterPro" id="IPR000477">
    <property type="entry name" value="RT_dom"/>
</dbReference>
<comment type="caution">
    <text evidence="3">The sequence shown here is derived from an EMBL/GenBank/DDBJ whole genome shotgun (WGS) entry which is preliminary data.</text>
</comment>
<dbReference type="Pfam" id="PF00078">
    <property type="entry name" value="RVT_1"/>
    <property type="match status" value="1"/>
</dbReference>
<dbReference type="InterPro" id="IPR036691">
    <property type="entry name" value="Endo/exonu/phosph_ase_sf"/>
</dbReference>